<gene>
    <name evidence="1" type="ORF">EVA_05475</name>
</gene>
<reference evidence="1" key="1">
    <citation type="journal article" date="2012" name="PLoS ONE">
        <title>Gene sets for utilization of primary and secondary nutrition supplies in the distal gut of endangered iberian lynx.</title>
        <authorList>
            <person name="Alcaide M."/>
            <person name="Messina E."/>
            <person name="Richter M."/>
            <person name="Bargiela R."/>
            <person name="Peplies J."/>
            <person name="Huws S.A."/>
            <person name="Newbold C.J."/>
            <person name="Golyshin P.N."/>
            <person name="Simon M.A."/>
            <person name="Lopez G."/>
            <person name="Yakimov M.M."/>
            <person name="Ferrer M."/>
        </authorList>
    </citation>
    <scope>NUCLEOTIDE SEQUENCE</scope>
</reference>
<dbReference type="AlphaFoldDB" id="J9GGB1"/>
<name>J9GGB1_9ZZZZ</name>
<evidence type="ECO:0000313" key="1">
    <source>
        <dbReference type="EMBL" id="EJX06417.1"/>
    </source>
</evidence>
<accession>J9GGB1</accession>
<protein>
    <submittedName>
        <fullName evidence="1">Uncharacterized protein</fullName>
    </submittedName>
</protein>
<organism evidence="1">
    <name type="scientific">gut metagenome</name>
    <dbReference type="NCBI Taxonomy" id="749906"/>
    <lineage>
        <taxon>unclassified sequences</taxon>
        <taxon>metagenomes</taxon>
        <taxon>organismal metagenomes</taxon>
    </lineage>
</organism>
<proteinExistence type="predicted"/>
<sequence>MVVDSHLPSFATFMLLRFSWWTHPLHPLFCKIPFTANAVLFCLGDAIF</sequence>
<comment type="caution">
    <text evidence="1">The sequence shown here is derived from an EMBL/GenBank/DDBJ whole genome shotgun (WGS) entry which is preliminary data.</text>
</comment>
<dbReference type="EMBL" id="AMCI01001166">
    <property type="protein sequence ID" value="EJX06417.1"/>
    <property type="molecule type" value="Genomic_DNA"/>
</dbReference>